<feature type="domain" description="Tail specific protease" evidence="1">
    <location>
        <begin position="182"/>
        <end position="263"/>
    </location>
</feature>
<evidence type="ECO:0000259" key="1">
    <source>
        <dbReference type="Pfam" id="PF03572"/>
    </source>
</evidence>
<name>A0ABR7JFL0_9FLAO</name>
<sequence>MTKKLLLIALIIILNVKMVGQEMCNCNADLNFVIEKIEKEHPGFSINVTDKNIQQYKSLKDSLTTETNKANLSKELCQKIIKKYISFIKDKHLQIYDPIVINEAEYQKNFAAKNLPQYKELENETAYVKIPSFNYTLWKELDNFYDSIAPIVKTKQKIIVDIRNNGGGGERMYNQLLKILKSNAKKIKIAVVYNNKCASACEEVALILTENKNIKTFGTNTNGGFAYGFIKEYKTPNCGFTFVSTTKKYTERLQYEFVGVQPEFLLNNEKESEWLKIVEKKLDELKLN</sequence>
<dbReference type="InterPro" id="IPR005151">
    <property type="entry name" value="Tail-specific_protease"/>
</dbReference>
<evidence type="ECO:0000313" key="2">
    <source>
        <dbReference type="EMBL" id="MBC5863153.1"/>
    </source>
</evidence>
<dbReference type="SUPFAM" id="SSF52096">
    <property type="entry name" value="ClpP/crotonase"/>
    <property type="match status" value="1"/>
</dbReference>
<dbReference type="PANTHER" id="PTHR32060:SF22">
    <property type="entry name" value="CARBOXYL-TERMINAL-PROCESSING PEPTIDASE 3, CHLOROPLASTIC"/>
    <property type="match status" value="1"/>
</dbReference>
<comment type="caution">
    <text evidence="2">The sequence shown here is derived from an EMBL/GenBank/DDBJ whole genome shotgun (WGS) entry which is preliminary data.</text>
</comment>
<keyword evidence="3" id="KW-1185">Reference proteome</keyword>
<dbReference type="Proteomes" id="UP000621670">
    <property type="component" value="Unassembled WGS sequence"/>
</dbReference>
<dbReference type="Gene3D" id="3.90.226.10">
    <property type="entry name" value="2-enoyl-CoA Hydratase, Chain A, domain 1"/>
    <property type="match status" value="2"/>
</dbReference>
<dbReference type="PANTHER" id="PTHR32060">
    <property type="entry name" value="TAIL-SPECIFIC PROTEASE"/>
    <property type="match status" value="1"/>
</dbReference>
<dbReference type="Pfam" id="PF03572">
    <property type="entry name" value="Peptidase_S41"/>
    <property type="match status" value="2"/>
</dbReference>
<reference evidence="2 3" key="1">
    <citation type="submission" date="2020-08" db="EMBL/GenBank/DDBJ databases">
        <title>Description of novel Flavobacterium F-400 isolate.</title>
        <authorList>
            <person name="Saticioglu I."/>
            <person name="Duman M."/>
            <person name="Altun S."/>
        </authorList>
    </citation>
    <scope>NUCLEOTIDE SEQUENCE [LARGE SCALE GENOMIC DNA]</scope>
    <source>
        <strain evidence="2 3">F-400</strain>
    </source>
</reference>
<gene>
    <name evidence="2" type="ORF">H8R26_06925</name>
</gene>
<accession>A0ABR7JFL0</accession>
<evidence type="ECO:0000313" key="3">
    <source>
        <dbReference type="Proteomes" id="UP000621670"/>
    </source>
</evidence>
<dbReference type="RefSeq" id="WP_166134768.1">
    <property type="nucleotide sequence ID" value="NZ_JAAOBY010000003.1"/>
</dbReference>
<proteinExistence type="predicted"/>
<feature type="domain" description="Tail specific protease" evidence="1">
    <location>
        <begin position="125"/>
        <end position="169"/>
    </location>
</feature>
<dbReference type="InterPro" id="IPR029045">
    <property type="entry name" value="ClpP/crotonase-like_dom_sf"/>
</dbReference>
<protein>
    <recommendedName>
        <fullName evidence="1">Tail specific protease domain-containing protein</fullName>
    </recommendedName>
</protein>
<dbReference type="EMBL" id="JACRUM010000003">
    <property type="protein sequence ID" value="MBC5863153.1"/>
    <property type="molecule type" value="Genomic_DNA"/>
</dbReference>
<organism evidence="2 3">
    <name type="scientific">Flavobacterium turcicum</name>
    <dbReference type="NCBI Taxonomy" id="2764718"/>
    <lineage>
        <taxon>Bacteria</taxon>
        <taxon>Pseudomonadati</taxon>
        <taxon>Bacteroidota</taxon>
        <taxon>Flavobacteriia</taxon>
        <taxon>Flavobacteriales</taxon>
        <taxon>Flavobacteriaceae</taxon>
        <taxon>Flavobacterium</taxon>
    </lineage>
</organism>